<dbReference type="Proteomes" id="UP000009183">
    <property type="component" value="Chromosome 18"/>
</dbReference>
<feature type="compositionally biased region" description="Polar residues" evidence="11">
    <location>
        <begin position="590"/>
        <end position="605"/>
    </location>
</feature>
<evidence type="ECO:0000256" key="7">
    <source>
        <dbReference type="ARBA" id="ARBA00023054"/>
    </source>
</evidence>
<keyword evidence="7 10" id="KW-0175">Coiled coil</keyword>
<feature type="region of interest" description="Disordered" evidence="11">
    <location>
        <begin position="695"/>
        <end position="719"/>
    </location>
</feature>
<feature type="compositionally biased region" description="Polar residues" evidence="11">
    <location>
        <begin position="1389"/>
        <end position="1401"/>
    </location>
</feature>
<keyword evidence="14" id="KW-1185">Reference proteome</keyword>
<keyword evidence="8 12" id="KW-0472">Membrane</keyword>
<dbReference type="InterPro" id="IPR055282">
    <property type="entry name" value="PPI1-4"/>
</dbReference>
<dbReference type="PANTHER" id="PTHR32219:SF3">
    <property type="entry name" value="CALPONIN-LIKE DOMAIN PROTEIN"/>
    <property type="match status" value="1"/>
</dbReference>
<evidence type="ECO:0000256" key="5">
    <source>
        <dbReference type="ARBA" id="ARBA00022824"/>
    </source>
</evidence>
<evidence type="ECO:0000256" key="2">
    <source>
        <dbReference type="ARBA" id="ARBA00004389"/>
    </source>
</evidence>
<reference evidence="14" key="1">
    <citation type="journal article" date="2007" name="Nature">
        <title>The grapevine genome sequence suggests ancestral hexaploidization in major angiosperm phyla.</title>
        <authorList>
            <consortium name="The French-Italian Public Consortium for Grapevine Genome Characterization."/>
            <person name="Jaillon O."/>
            <person name="Aury J.-M."/>
            <person name="Noel B."/>
            <person name="Policriti A."/>
            <person name="Clepet C."/>
            <person name="Casagrande A."/>
            <person name="Choisne N."/>
            <person name="Aubourg S."/>
            <person name="Vitulo N."/>
            <person name="Jubin C."/>
            <person name="Vezzi A."/>
            <person name="Legeai F."/>
            <person name="Hugueney P."/>
            <person name="Dasilva C."/>
            <person name="Horner D."/>
            <person name="Mica E."/>
            <person name="Jublot D."/>
            <person name="Poulain J."/>
            <person name="Bruyere C."/>
            <person name="Billault A."/>
            <person name="Segurens B."/>
            <person name="Gouyvenoux M."/>
            <person name="Ugarte E."/>
            <person name="Cattonaro F."/>
            <person name="Anthouard V."/>
            <person name="Vico V."/>
            <person name="Del Fabbro C."/>
            <person name="Alaux M."/>
            <person name="Di Gaspero G."/>
            <person name="Dumas V."/>
            <person name="Felice N."/>
            <person name="Paillard S."/>
            <person name="Juman I."/>
            <person name="Moroldo M."/>
            <person name="Scalabrin S."/>
            <person name="Canaguier A."/>
            <person name="Le Clainche I."/>
            <person name="Malacrida G."/>
            <person name="Durand E."/>
            <person name="Pesole G."/>
            <person name="Laucou V."/>
            <person name="Chatelet P."/>
            <person name="Merdinoglu D."/>
            <person name="Delledonne M."/>
            <person name="Pezzotti M."/>
            <person name="Lecharny A."/>
            <person name="Scarpelli C."/>
            <person name="Artiguenave F."/>
            <person name="Pe M.E."/>
            <person name="Valle G."/>
            <person name="Morgante M."/>
            <person name="Caboche M."/>
            <person name="Adam-Blondon A.-F."/>
            <person name="Weissenbach J."/>
            <person name="Quetier F."/>
            <person name="Wincker P."/>
        </authorList>
    </citation>
    <scope>NUCLEOTIDE SEQUENCE [LARGE SCALE GENOMIC DNA]</scope>
    <source>
        <strain evidence="14">cv. Pinot noir / PN40024</strain>
    </source>
</reference>
<sequence>MVKSVFEFKSNSEREEREGRLPPPPVVSLFCDSAFHCRTLIFLFGSSIRTRCLFYFRQWRFWLADLALDLLIQGLHLPLFGLEIPVLRSECCSAVESETEVSEVFKGEIVEACDLDMSSYEDLPKGGGECNGVSHEGGEGVVGNGKGDSECSYVFVSGSDVVSDDYAEKELYVESLRELDQPKDEKEVQVGELSIQNEENQLHEADCCVVEGTVVSSSNDGVQVESTGGLVPEGDLLQEPNAEVDVESEPQKLNGVVKMEEQTSLESDTEQTSLESGVEQTSLESGAEQTSLESGAEQTSLESGAEQTSLESGAEQTSLESGAEQTSLESGAEQTSLESGAEQTSLESGAEKTILESGSEKTILESGSEKTILESGSEKTDPESTKIALEKPQSQIVVPVAVGCELMHLDNGNPTVDGHINFKPSEEIAGSQEFLVPILETTEFKLPLTELREEKDEGQNNLESIPEVTDNQGFEVVISNSDECDLHQLNNVQEKVQDESETVPETVSNENQESEIKVSEDLPFDKDQEKQTSELENDLPSEHPPVDLGVNLELNLKMPTAETNMQKEAEVAVGSVPDENGDGSPMECSPSETEVANDSVDGNQTTPELYVSSENDKSLSSYSDCVRSESTVGYVPVENAVSLPTGLDNGPVVEQEENGASLITEDFPTCAADGARQDTKVEIFDPINGANVVSCPDDGTKSESEAENGPNEDDTRLACSGNDVRPETIISFGSIKFPCGDGNVEHHASKAAPKCSSCEPGDVDDLVLMASDLKDSVENRSNLPTNAVAEMKSESEVEKMSAGSNKDLVSEPKVLNDSVVNSESVINSVAHAVDVKIEGDQISTKDIDVGNEGDQITSVDSDDKLTCQEARSVLGNGTSSSLEFLSTDALDSQNVPVEVGKRPFYFLIRVPRYDDEKVREEIKLAQLQVDEKTKSRDAIRSEIQIKRAVCKEYSEKFEAALSEERAARDLLKSKFQEMDSVQSVINRVKNAMSVKDIDGRIRHMEHAIEHETLPLKEEKQLIRDIKQLRNVREQLSSNMGRQEEVQQALDQKSQVEEQSKILREEVDSLKYKVQKAEVITKAAKKKYYDENEKLNELQARFKAADDIRQEAYTHLQSLRKKLSEKNKYFRMYKDNLKAANDYASAGDKEALQRLCVNEVETIMELWNNNDEFRKEYVRCNTRSTLRRLRTLDGRSLGPDEEPPVIPNFLNERIGRSLFAPTKDSSVLIVSTVEREKQMVPATAESADDKSVVNVTNQKNRTAKNKNPTKSATGAVSATISGRDEIEETKEEHKQTKEEEELARKAEELRKEEEAAKLKEQRRLEEKAKAKEALERKKRNAEKAQARAELRAQKEAEQKQREREKKARKKERRKSSSAEGTEGCNEAESAPSSETSFETTLDSEIIEKPRAITKKPHKSSQFTKQPKSKSIPPPLRSRGKRRIQSWMWVVLIALLVLALFLLGNSGFSYGLGLRNFGF</sequence>
<evidence type="ECO:0000256" key="6">
    <source>
        <dbReference type="ARBA" id="ARBA00022989"/>
    </source>
</evidence>
<organism evidence="13 14">
    <name type="scientific">Vitis vinifera</name>
    <name type="common">Grape</name>
    <dbReference type="NCBI Taxonomy" id="29760"/>
    <lineage>
        <taxon>Eukaryota</taxon>
        <taxon>Viridiplantae</taxon>
        <taxon>Streptophyta</taxon>
        <taxon>Embryophyta</taxon>
        <taxon>Tracheophyta</taxon>
        <taxon>Spermatophyta</taxon>
        <taxon>Magnoliopsida</taxon>
        <taxon>eudicotyledons</taxon>
        <taxon>Gunneridae</taxon>
        <taxon>Pentapetalae</taxon>
        <taxon>rosids</taxon>
        <taxon>Vitales</taxon>
        <taxon>Vitaceae</taxon>
        <taxon>Viteae</taxon>
        <taxon>Vitis</taxon>
    </lineage>
</organism>
<name>D7UDH2_VITVI</name>
<dbReference type="EMBL" id="FN596759">
    <property type="protein sequence ID" value="CBI40787.3"/>
    <property type="molecule type" value="Genomic_DNA"/>
</dbReference>
<evidence type="ECO:0000256" key="10">
    <source>
        <dbReference type="SAM" id="Coils"/>
    </source>
</evidence>
<comment type="similarity">
    <text evidence="9">Belongs to the plant Proton pump-interactor protein family.</text>
</comment>
<dbReference type="FunCoup" id="D7UDH2">
    <property type="interactions" value="469"/>
</dbReference>
<evidence type="ECO:0000256" key="4">
    <source>
        <dbReference type="ARBA" id="ARBA00022692"/>
    </source>
</evidence>
<dbReference type="GO" id="GO:0005886">
    <property type="term" value="C:plasma membrane"/>
    <property type="evidence" value="ECO:0007669"/>
    <property type="project" value="UniProtKB-SubCell"/>
</dbReference>
<protein>
    <recommendedName>
        <fullName evidence="15">Proton pump-interactor 1</fullName>
    </recommendedName>
</protein>
<dbReference type="Gene3D" id="2.60.450.20">
    <property type="match status" value="1"/>
</dbReference>
<feature type="region of interest" description="Disordered" evidence="11">
    <location>
        <begin position="576"/>
        <end position="605"/>
    </location>
</feature>
<evidence type="ECO:0000256" key="11">
    <source>
        <dbReference type="SAM" id="MobiDB-lite"/>
    </source>
</evidence>
<gene>
    <name evidence="13" type="ordered locus">VIT_18s0122g00410</name>
</gene>
<feature type="coiled-coil region" evidence="10">
    <location>
        <begin position="1018"/>
        <end position="1072"/>
    </location>
</feature>
<evidence type="ECO:0000313" key="14">
    <source>
        <dbReference type="Proteomes" id="UP000009183"/>
    </source>
</evidence>
<feature type="compositionally biased region" description="Polar residues" evidence="11">
    <location>
        <begin position="262"/>
        <end position="347"/>
    </location>
</feature>
<evidence type="ECO:0000256" key="8">
    <source>
        <dbReference type="ARBA" id="ARBA00023136"/>
    </source>
</evidence>
<feature type="compositionally biased region" description="Basic and acidic residues" evidence="11">
    <location>
        <begin position="1289"/>
        <end position="1364"/>
    </location>
</feature>
<feature type="region of interest" description="Disordered" evidence="11">
    <location>
        <begin position="495"/>
        <end position="546"/>
    </location>
</feature>
<feature type="compositionally biased region" description="Basic and acidic residues" evidence="11">
    <location>
        <begin position="349"/>
        <end position="384"/>
    </location>
</feature>
<accession>D7UDH2</accession>
<proteinExistence type="inferred from homology"/>
<keyword evidence="3" id="KW-1003">Cell membrane</keyword>
<evidence type="ECO:0000256" key="9">
    <source>
        <dbReference type="ARBA" id="ARBA00038080"/>
    </source>
</evidence>
<dbReference type="PANTHER" id="PTHR32219">
    <property type="entry name" value="RNA-BINDING PROTEIN YLMH-RELATED"/>
    <property type="match status" value="1"/>
</dbReference>
<dbReference type="HOGENOM" id="CLU_249874_0_0_1"/>
<dbReference type="InParanoid" id="D7UDH2"/>
<evidence type="ECO:0000256" key="3">
    <source>
        <dbReference type="ARBA" id="ARBA00022475"/>
    </source>
</evidence>
<feature type="transmembrane region" description="Helical" evidence="12">
    <location>
        <begin position="1445"/>
        <end position="1470"/>
    </location>
</feature>
<evidence type="ECO:0000256" key="12">
    <source>
        <dbReference type="SAM" id="Phobius"/>
    </source>
</evidence>
<keyword evidence="4 12" id="KW-0812">Transmembrane</keyword>
<dbReference type="OrthoDB" id="1703439at2759"/>
<dbReference type="STRING" id="29760.D7UDH2"/>
<dbReference type="GO" id="GO:0005789">
    <property type="term" value="C:endoplasmic reticulum membrane"/>
    <property type="evidence" value="ECO:0007669"/>
    <property type="project" value="UniProtKB-SubCell"/>
</dbReference>
<dbReference type="OMA" id="QINVMEG"/>
<keyword evidence="6 12" id="KW-1133">Transmembrane helix</keyword>
<feature type="region of interest" description="Disordered" evidence="11">
    <location>
        <begin position="260"/>
        <end position="386"/>
    </location>
</feature>
<feature type="compositionally biased region" description="Basic residues" evidence="11">
    <location>
        <begin position="1365"/>
        <end position="1374"/>
    </location>
</feature>
<feature type="compositionally biased region" description="Basic and acidic residues" evidence="11">
    <location>
        <begin position="514"/>
        <end position="533"/>
    </location>
</feature>
<dbReference type="InterPro" id="IPR047002">
    <property type="entry name" value="Tcp10_C_sf"/>
</dbReference>
<evidence type="ECO:0008006" key="15">
    <source>
        <dbReference type="Google" id="ProtNLM"/>
    </source>
</evidence>
<feature type="region of interest" description="Disordered" evidence="11">
    <location>
        <begin position="1239"/>
        <end position="1436"/>
    </location>
</feature>
<dbReference type="eggNOG" id="ENOG502QPUC">
    <property type="taxonomic scope" value="Eukaryota"/>
</dbReference>
<feature type="compositionally biased region" description="Polar residues" evidence="11">
    <location>
        <begin position="1252"/>
        <end position="1279"/>
    </location>
</feature>
<dbReference type="PaxDb" id="29760-VIT_18s0122g00410.t01"/>
<comment type="subcellular location">
    <subcellularLocation>
        <location evidence="1">Cell membrane</location>
        <topology evidence="1">Single-pass membrane protein</topology>
    </subcellularLocation>
    <subcellularLocation>
        <location evidence="2">Endoplasmic reticulum membrane</location>
        <topology evidence="2">Single-pass membrane protein</topology>
    </subcellularLocation>
</comment>
<keyword evidence="5" id="KW-0256">Endoplasmic reticulum</keyword>
<evidence type="ECO:0000313" key="13">
    <source>
        <dbReference type="EMBL" id="CBI40787.3"/>
    </source>
</evidence>
<evidence type="ECO:0000256" key="1">
    <source>
        <dbReference type="ARBA" id="ARBA00004162"/>
    </source>
</evidence>